<dbReference type="STRING" id="416870.llmg_0436"/>
<dbReference type="EMBL" id="AM406671">
    <property type="protein sequence ID" value="CAL97040.1"/>
    <property type="molecule type" value="Genomic_DNA"/>
</dbReference>
<protein>
    <submittedName>
        <fullName evidence="1">Uncharacterized protein</fullName>
    </submittedName>
</protein>
<dbReference type="KEGG" id="llm:llmg_0436"/>
<organism evidence="1 2">
    <name type="scientific">Lactococcus lactis subsp. cremoris (strain MG1363)</name>
    <dbReference type="NCBI Taxonomy" id="416870"/>
    <lineage>
        <taxon>Bacteria</taxon>
        <taxon>Bacillati</taxon>
        <taxon>Bacillota</taxon>
        <taxon>Bacilli</taxon>
        <taxon>Lactobacillales</taxon>
        <taxon>Streptococcaceae</taxon>
        <taxon>Lactococcus</taxon>
        <taxon>Lactococcus cremoris subsp. cremoris</taxon>
    </lineage>
</organism>
<dbReference type="AlphaFoldDB" id="A2RIE5"/>
<evidence type="ECO:0000313" key="2">
    <source>
        <dbReference type="Proteomes" id="UP000000364"/>
    </source>
</evidence>
<dbReference type="Proteomes" id="UP000000364">
    <property type="component" value="Chromosome"/>
</dbReference>
<gene>
    <name evidence="1" type="ordered locus">llmg_0436</name>
</gene>
<evidence type="ECO:0000313" key="1">
    <source>
        <dbReference type="EMBL" id="CAL97040.1"/>
    </source>
</evidence>
<name>A2RIE5_LACLM</name>
<dbReference type="HOGENOM" id="CLU_3397164_0_0_9"/>
<reference evidence="1 2" key="1">
    <citation type="journal article" date="2007" name="J. Bacteriol.">
        <title>The complete genome sequence of the lactic acid bacterial paradigm Lactococcus lactis subsp. cremoris MG1363.</title>
        <authorList>
            <person name="Wegmann U."/>
            <person name="O'Connell-Motherway M."/>
            <person name="Zomer A."/>
            <person name="Buist G."/>
            <person name="Shearman C."/>
            <person name="Canchaya C."/>
            <person name="Ventura M."/>
            <person name="Goesmann A."/>
            <person name="Gasson M.J."/>
            <person name="Kuipers O.P."/>
            <person name="van Sinderen D."/>
            <person name="Kok J."/>
        </authorList>
    </citation>
    <scope>NUCLEOTIDE SEQUENCE [LARGE SCALE GENOMIC DNA]</scope>
    <source>
        <strain evidence="1 2">MG1363</strain>
    </source>
</reference>
<accession>A2RIE5</accession>
<sequence length="31" mass="3679">MIILLKNDKFVPNEETNISKSYYLIVGFLIY</sequence>
<proteinExistence type="predicted"/>